<name>A0A1T5NZ84_9BACT</name>
<reference evidence="1 2" key="1">
    <citation type="submission" date="2017-02" db="EMBL/GenBank/DDBJ databases">
        <authorList>
            <person name="Peterson S.W."/>
        </authorList>
    </citation>
    <scope>NUCLEOTIDE SEQUENCE [LARGE SCALE GENOMIC DNA]</scope>
    <source>
        <strain evidence="1 2">DSM 18108</strain>
    </source>
</reference>
<dbReference type="InterPro" id="IPR007396">
    <property type="entry name" value="TR_PAI2-type"/>
</dbReference>
<keyword evidence="2" id="KW-1185">Reference proteome</keyword>
<dbReference type="RefSeq" id="WP_079470388.1">
    <property type="nucleotide sequence ID" value="NZ_FUZZ01000002.1"/>
</dbReference>
<evidence type="ECO:0000313" key="1">
    <source>
        <dbReference type="EMBL" id="SKD05428.1"/>
    </source>
</evidence>
<dbReference type="Pfam" id="PF04299">
    <property type="entry name" value="FMN_bind_2"/>
    <property type="match status" value="1"/>
</dbReference>
<dbReference type="InterPro" id="IPR012349">
    <property type="entry name" value="Split_barrel_FMN-bd"/>
</dbReference>
<protein>
    <submittedName>
        <fullName evidence="1">Negative transcriptional regulator, PaiB family</fullName>
    </submittedName>
</protein>
<evidence type="ECO:0000313" key="2">
    <source>
        <dbReference type="Proteomes" id="UP000190166"/>
    </source>
</evidence>
<sequence length="208" mass="23720">MYTPKHTRETNWDTIANFIRENGFGLLINTDNAGTPHATHIPMTLVEKTPGEFVLHGHIARINPQWELFEKNETLAVFSGHHAYISSSWYEKEKIPTWNYMAVHIHGTIRIQEEAEVVQALGTLMDHYEAASACPVHISDIDDKTLRNNVKAIVGFEMSIREVNANYKLSQNKKDMDYFSVIAHLRALGDENSLRVAAEMEARRSTEK</sequence>
<gene>
    <name evidence="1" type="ORF">SAMN05660461_3098</name>
</gene>
<dbReference type="AlphaFoldDB" id="A0A1T5NZ84"/>
<dbReference type="PANTHER" id="PTHR35802">
    <property type="entry name" value="PROTEASE SYNTHASE AND SPORULATION PROTEIN PAI 2"/>
    <property type="match status" value="1"/>
</dbReference>
<dbReference type="STRING" id="393003.SAMN05660461_3098"/>
<proteinExistence type="predicted"/>
<dbReference type="Gene3D" id="2.30.110.10">
    <property type="entry name" value="Electron Transport, Fmn-binding Protein, Chain A"/>
    <property type="match status" value="1"/>
</dbReference>
<dbReference type="PANTHER" id="PTHR35802:SF1">
    <property type="entry name" value="PROTEASE SYNTHASE AND SPORULATION PROTEIN PAI 2"/>
    <property type="match status" value="1"/>
</dbReference>
<organism evidence="1 2">
    <name type="scientific">Chitinophaga ginsengisegetis</name>
    <dbReference type="NCBI Taxonomy" id="393003"/>
    <lineage>
        <taxon>Bacteria</taxon>
        <taxon>Pseudomonadati</taxon>
        <taxon>Bacteroidota</taxon>
        <taxon>Chitinophagia</taxon>
        <taxon>Chitinophagales</taxon>
        <taxon>Chitinophagaceae</taxon>
        <taxon>Chitinophaga</taxon>
    </lineage>
</organism>
<dbReference type="PIRSF" id="PIRSF010372">
    <property type="entry name" value="PaiB"/>
    <property type="match status" value="1"/>
</dbReference>
<dbReference type="Proteomes" id="UP000190166">
    <property type="component" value="Unassembled WGS sequence"/>
</dbReference>
<accession>A0A1T5NZ84</accession>
<dbReference type="SUPFAM" id="SSF50475">
    <property type="entry name" value="FMN-binding split barrel"/>
    <property type="match status" value="1"/>
</dbReference>
<dbReference type="EMBL" id="FUZZ01000002">
    <property type="protein sequence ID" value="SKD05428.1"/>
    <property type="molecule type" value="Genomic_DNA"/>
</dbReference>